<comment type="caution">
    <text evidence="1">The sequence shown here is derived from an EMBL/GenBank/DDBJ whole genome shotgun (WGS) entry which is preliminary data.</text>
</comment>
<sequence>MIFSTTSRLVSRITLRLFALLTLLIGSTIASGQPELFAVENSRSMQWLNNIQGLQSSSSDSALLNVLLSIHYRPSYPLISLYEAEYTETQNRLILSSFIYQCTNYPEISYCEDALLESRLLELDSDNFVPYLHLFNHYLAQGDVDSALAILKAGLKTEETNDYYFEKVMYLRDELSSSIEFVGSRANLAAEIYSLNGLVQTYISIIPICVEQATISQEWRDVCLELSLRLEQGITFFSNVYGAAIRRDVVSATSSDEIEIQAAVRHRRYYDEFRISARLNLSWWDDPAGRPNSFYGNAAVFGELRAIEMEIEQAKKDRNE</sequence>
<dbReference type="EMBL" id="NVVJ01000035">
    <property type="protein sequence ID" value="PCJ23723.1"/>
    <property type="molecule type" value="Genomic_DNA"/>
</dbReference>
<evidence type="ECO:0008006" key="3">
    <source>
        <dbReference type="Google" id="ProtNLM"/>
    </source>
</evidence>
<proteinExistence type="predicted"/>
<evidence type="ECO:0000313" key="2">
    <source>
        <dbReference type="Proteomes" id="UP000218327"/>
    </source>
</evidence>
<dbReference type="AlphaFoldDB" id="A0A2A5AWR0"/>
<evidence type="ECO:0000313" key="1">
    <source>
        <dbReference type="EMBL" id="PCJ23723.1"/>
    </source>
</evidence>
<name>A0A2A5AWR0_9GAMM</name>
<protein>
    <recommendedName>
        <fullName evidence="3">Tetratricopeptide repeat protein</fullName>
    </recommendedName>
</protein>
<organism evidence="1 2">
    <name type="scientific">SAR86 cluster bacterium</name>
    <dbReference type="NCBI Taxonomy" id="2030880"/>
    <lineage>
        <taxon>Bacteria</taxon>
        <taxon>Pseudomonadati</taxon>
        <taxon>Pseudomonadota</taxon>
        <taxon>Gammaproteobacteria</taxon>
        <taxon>SAR86 cluster</taxon>
    </lineage>
</organism>
<reference evidence="2" key="1">
    <citation type="submission" date="2017-08" db="EMBL/GenBank/DDBJ databases">
        <title>A dynamic microbial community with high functional redundancy inhabits the cold, oxic subseafloor aquifer.</title>
        <authorList>
            <person name="Tully B.J."/>
            <person name="Wheat C.G."/>
            <person name="Glazer B.T."/>
            <person name="Huber J.A."/>
        </authorList>
    </citation>
    <scope>NUCLEOTIDE SEQUENCE [LARGE SCALE GENOMIC DNA]</scope>
</reference>
<accession>A0A2A5AWR0</accession>
<dbReference type="Proteomes" id="UP000218327">
    <property type="component" value="Unassembled WGS sequence"/>
</dbReference>
<gene>
    <name evidence="1" type="ORF">COA96_11265</name>
</gene>